<dbReference type="Gene3D" id="1.20.120.450">
    <property type="entry name" value="dinb family like domain"/>
    <property type="match status" value="1"/>
</dbReference>
<evidence type="ECO:0000259" key="2">
    <source>
        <dbReference type="Pfam" id="PF11716"/>
    </source>
</evidence>
<accession>A0ABP6ZW11</accession>
<keyword evidence="3" id="KW-0413">Isomerase</keyword>
<dbReference type="RefSeq" id="WP_344804129.1">
    <property type="nucleotide sequence ID" value="NZ_BAABAB010000014.1"/>
</dbReference>
<dbReference type="PANTHER" id="PTHR40758:SF1">
    <property type="entry name" value="CONSERVED PROTEIN"/>
    <property type="match status" value="1"/>
</dbReference>
<dbReference type="GO" id="GO:0016853">
    <property type="term" value="F:isomerase activity"/>
    <property type="evidence" value="ECO:0007669"/>
    <property type="project" value="UniProtKB-KW"/>
</dbReference>
<dbReference type="Proteomes" id="UP001501490">
    <property type="component" value="Unassembled WGS sequence"/>
</dbReference>
<dbReference type="InterPro" id="IPR034660">
    <property type="entry name" value="DinB/YfiT-like"/>
</dbReference>
<reference evidence="4" key="1">
    <citation type="journal article" date="2019" name="Int. J. Syst. Evol. Microbiol.">
        <title>The Global Catalogue of Microorganisms (GCM) 10K type strain sequencing project: providing services to taxonomists for standard genome sequencing and annotation.</title>
        <authorList>
            <consortium name="The Broad Institute Genomics Platform"/>
            <consortium name="The Broad Institute Genome Sequencing Center for Infectious Disease"/>
            <person name="Wu L."/>
            <person name="Ma J."/>
        </authorList>
    </citation>
    <scope>NUCLEOTIDE SEQUENCE [LARGE SCALE GENOMIC DNA]</scope>
    <source>
        <strain evidence="4">JCM 16929</strain>
    </source>
</reference>
<protein>
    <submittedName>
        <fullName evidence="3">Maleylpyruvate isomerase family mycothiol-dependent enzyme</fullName>
    </submittedName>
</protein>
<organism evidence="3 4">
    <name type="scientific">Microlunatus ginsengisoli</name>
    <dbReference type="NCBI Taxonomy" id="363863"/>
    <lineage>
        <taxon>Bacteria</taxon>
        <taxon>Bacillati</taxon>
        <taxon>Actinomycetota</taxon>
        <taxon>Actinomycetes</taxon>
        <taxon>Propionibacteriales</taxon>
        <taxon>Propionibacteriaceae</taxon>
        <taxon>Microlunatus</taxon>
    </lineage>
</organism>
<dbReference type="Pfam" id="PF11716">
    <property type="entry name" value="MDMPI_N"/>
    <property type="match status" value="1"/>
</dbReference>
<dbReference type="PANTHER" id="PTHR40758">
    <property type="entry name" value="CONSERVED PROTEIN"/>
    <property type="match status" value="1"/>
</dbReference>
<dbReference type="InterPro" id="IPR024344">
    <property type="entry name" value="MDMPI_metal-binding"/>
</dbReference>
<comment type="caution">
    <text evidence="3">The sequence shown here is derived from an EMBL/GenBank/DDBJ whole genome shotgun (WGS) entry which is preliminary data.</text>
</comment>
<proteinExistence type="predicted"/>
<evidence type="ECO:0000313" key="4">
    <source>
        <dbReference type="Proteomes" id="UP001501490"/>
    </source>
</evidence>
<feature type="domain" description="MDMPI C-terminal" evidence="1">
    <location>
        <begin position="146"/>
        <end position="253"/>
    </location>
</feature>
<dbReference type="InterPro" id="IPR017517">
    <property type="entry name" value="Maleyloyr_isom"/>
</dbReference>
<keyword evidence="4" id="KW-1185">Reference proteome</keyword>
<dbReference type="InterPro" id="IPR010872">
    <property type="entry name" value="MDMPI_C-term_domain"/>
</dbReference>
<name>A0ABP6ZW11_9ACTN</name>
<feature type="domain" description="Mycothiol-dependent maleylpyruvate isomerase metal-binding" evidence="2">
    <location>
        <begin position="7"/>
        <end position="131"/>
    </location>
</feature>
<dbReference type="EMBL" id="BAABAB010000014">
    <property type="protein sequence ID" value="GAA3618360.1"/>
    <property type="molecule type" value="Genomic_DNA"/>
</dbReference>
<evidence type="ECO:0000313" key="3">
    <source>
        <dbReference type="EMBL" id="GAA3618360.1"/>
    </source>
</evidence>
<dbReference type="NCBIfam" id="TIGR03083">
    <property type="entry name" value="maleylpyruvate isomerase family mycothiol-dependent enzyme"/>
    <property type="match status" value="1"/>
</dbReference>
<gene>
    <name evidence="3" type="ORF">GCM10022236_20830</name>
</gene>
<dbReference type="SUPFAM" id="SSF109854">
    <property type="entry name" value="DinB/YfiT-like putative metalloenzymes"/>
    <property type="match status" value="1"/>
</dbReference>
<sequence length="263" mass="28942">MTGLPYLAHLADDSERFLEVLTRLDPATRVPTCPDWTAADLVWHLGEVQWFWSRVIANRPTHPRDIAEPDPVRPGSYEALLAFAERSASDLIGALAAASPDEPAWSWSREQSVGFTYRRQAHEALIHRLDAELTAEKRSPMDAALCSDGVDEAIRIMFGGAPAEVEVIPDPGATVRFTAADSGCQWQVTLGRMVGEFRGKPVDEPTFVVAETDDHAPAAAEITALAEDLDCWLWNRPARHRVDHHGDREVLARAAAIVHSGVQ</sequence>
<dbReference type="Pfam" id="PF07398">
    <property type="entry name" value="MDMPI_C"/>
    <property type="match status" value="1"/>
</dbReference>
<evidence type="ECO:0000259" key="1">
    <source>
        <dbReference type="Pfam" id="PF07398"/>
    </source>
</evidence>